<dbReference type="EMBL" id="CYKH01000996">
    <property type="protein sequence ID" value="CUG76416.1"/>
    <property type="molecule type" value="Genomic_DNA"/>
</dbReference>
<evidence type="ECO:0000313" key="1">
    <source>
        <dbReference type="EMBL" id="CUG76416.1"/>
    </source>
</evidence>
<gene>
    <name evidence="1" type="ORF">BSAL_85125</name>
</gene>
<evidence type="ECO:0000313" key="2">
    <source>
        <dbReference type="Proteomes" id="UP000051952"/>
    </source>
</evidence>
<dbReference type="AlphaFoldDB" id="A0A0S4J4G6"/>
<accession>A0A0S4J4G6</accession>
<keyword evidence="2" id="KW-1185">Reference proteome</keyword>
<name>A0A0S4J4G6_BODSA</name>
<organism evidence="1 2">
    <name type="scientific">Bodo saltans</name>
    <name type="common">Flagellated protozoan</name>
    <dbReference type="NCBI Taxonomy" id="75058"/>
    <lineage>
        <taxon>Eukaryota</taxon>
        <taxon>Discoba</taxon>
        <taxon>Euglenozoa</taxon>
        <taxon>Kinetoplastea</taxon>
        <taxon>Metakinetoplastina</taxon>
        <taxon>Eubodonida</taxon>
        <taxon>Bodonidae</taxon>
        <taxon>Bodo</taxon>
    </lineage>
</organism>
<protein>
    <submittedName>
        <fullName evidence="1">Uncharacterized protein</fullName>
    </submittedName>
</protein>
<reference evidence="2" key="1">
    <citation type="submission" date="2015-09" db="EMBL/GenBank/DDBJ databases">
        <authorList>
            <consortium name="Pathogen Informatics"/>
        </authorList>
    </citation>
    <scope>NUCLEOTIDE SEQUENCE [LARGE SCALE GENOMIC DNA]</scope>
    <source>
        <strain evidence="2">Lake Konstanz</strain>
    </source>
</reference>
<proteinExistence type="predicted"/>
<sequence>KGFQARRALQGTPYHSCYIDYDASTISTDAECSIGAPATDGCGWCNNIHVCLLVGSSSPNTCLEASTGPTTGAQSIKCQWCASSSSIGVCQPRTGTCWAACPPATNDPLSRALCIASLSGMWCPAEAGGLGGTERLSATGVACTTLRTVGRAARYAA</sequence>
<feature type="non-terminal residue" evidence="1">
    <location>
        <position position="1"/>
    </location>
</feature>
<dbReference type="VEuPathDB" id="TriTrypDB:BSAL_85125"/>
<dbReference type="Proteomes" id="UP000051952">
    <property type="component" value="Unassembled WGS sequence"/>
</dbReference>